<evidence type="ECO:0000256" key="1">
    <source>
        <dbReference type="SAM" id="Phobius"/>
    </source>
</evidence>
<keyword evidence="1" id="KW-0472">Membrane</keyword>
<gene>
    <name evidence="2" type="ORF">K8V20_12695</name>
</gene>
<keyword evidence="1" id="KW-1133">Transmembrane helix</keyword>
<evidence type="ECO:0000313" key="2">
    <source>
        <dbReference type="EMBL" id="HJG29489.1"/>
    </source>
</evidence>
<name>A0A921ILN9_9FIRM</name>
<organism evidence="2 3">
    <name type="scientific">Subdoligranulum variabile</name>
    <dbReference type="NCBI Taxonomy" id="214851"/>
    <lineage>
        <taxon>Bacteria</taxon>
        <taxon>Bacillati</taxon>
        <taxon>Bacillota</taxon>
        <taxon>Clostridia</taxon>
        <taxon>Eubacteriales</taxon>
        <taxon>Oscillospiraceae</taxon>
        <taxon>Subdoligranulum</taxon>
    </lineage>
</organism>
<evidence type="ECO:0000313" key="3">
    <source>
        <dbReference type="Proteomes" id="UP000782880"/>
    </source>
</evidence>
<comment type="caution">
    <text evidence="2">The sequence shown here is derived from an EMBL/GenBank/DDBJ whole genome shotgun (WGS) entry which is preliminary data.</text>
</comment>
<dbReference type="Proteomes" id="UP000782880">
    <property type="component" value="Unassembled WGS sequence"/>
</dbReference>
<reference evidence="2" key="1">
    <citation type="journal article" date="2021" name="PeerJ">
        <title>Extensive microbial diversity within the chicken gut microbiome revealed by metagenomics and culture.</title>
        <authorList>
            <person name="Gilroy R."/>
            <person name="Ravi A."/>
            <person name="Getino M."/>
            <person name="Pursley I."/>
            <person name="Horton D.L."/>
            <person name="Alikhan N.F."/>
            <person name="Baker D."/>
            <person name="Gharbi K."/>
            <person name="Hall N."/>
            <person name="Watson M."/>
            <person name="Adriaenssens E.M."/>
            <person name="Foster-Nyarko E."/>
            <person name="Jarju S."/>
            <person name="Secka A."/>
            <person name="Antonio M."/>
            <person name="Oren A."/>
            <person name="Chaudhuri R.R."/>
            <person name="La Ragione R."/>
            <person name="Hildebrand F."/>
            <person name="Pallen M.J."/>
        </authorList>
    </citation>
    <scope>NUCLEOTIDE SEQUENCE</scope>
    <source>
        <strain evidence="2">ChiBcec21-2208</strain>
    </source>
</reference>
<protein>
    <submittedName>
        <fullName evidence="2">GtrA family protein</fullName>
    </submittedName>
</protein>
<feature type="transmembrane region" description="Helical" evidence="1">
    <location>
        <begin position="120"/>
        <end position="140"/>
    </location>
</feature>
<sequence length="233" mass="25462">MSRTGKQGPWQAVVRCWKAHPRIAQFITYFMVGNLATVVQLVLIPVLQPILGSTSLVNVDLYLFDPIGDPQTMTTVTAVGQTVSGLNPYYVFNFTGGPVNTLVTRTLNGITGSYLTHGGVAYFLATFIPLILSQVVSFFLQRKVTFKSSGNIAWQAMWYFAAFLVITVGGQRPVRNLSALAVQHPGGGHRRSDRGVPPVLYRLLGVLPHYETDFPQPEKGITILSPQKAIGSV</sequence>
<dbReference type="AlphaFoldDB" id="A0A921ILN9"/>
<feature type="transmembrane region" description="Helical" evidence="1">
    <location>
        <begin position="152"/>
        <end position="170"/>
    </location>
</feature>
<dbReference type="EMBL" id="DYVE01000324">
    <property type="protein sequence ID" value="HJG29489.1"/>
    <property type="molecule type" value="Genomic_DNA"/>
</dbReference>
<keyword evidence="1" id="KW-0812">Transmembrane</keyword>
<feature type="transmembrane region" description="Helical" evidence="1">
    <location>
        <begin position="26"/>
        <end position="47"/>
    </location>
</feature>
<proteinExistence type="predicted"/>
<reference evidence="2" key="2">
    <citation type="submission" date="2021-09" db="EMBL/GenBank/DDBJ databases">
        <authorList>
            <person name="Gilroy R."/>
        </authorList>
    </citation>
    <scope>NUCLEOTIDE SEQUENCE</scope>
    <source>
        <strain evidence="2">ChiBcec21-2208</strain>
    </source>
</reference>
<accession>A0A921ILN9</accession>